<sequence>MIDRQQASEALAEVSGRQNQVSAMVWRRGVPAWLVGVLAAILLLLAVASDVRSQIPSWNGPFLKWGVPVLGVLTMLTLVLVVMHRRLGLRPHGPAGRAYLALSWLPAAYFVLAIAIGIPLRANDVSWDQTLSGVPAMAIVLAVGAVWRTVGIRRADGQR</sequence>
<evidence type="ECO:0000313" key="2">
    <source>
        <dbReference type="EMBL" id="OZM70387.1"/>
    </source>
</evidence>
<accession>A0A263CY93</accession>
<feature type="transmembrane region" description="Helical" evidence="1">
    <location>
        <begin position="132"/>
        <end position="150"/>
    </location>
</feature>
<dbReference type="OrthoDB" id="3578209at2"/>
<dbReference type="AlphaFoldDB" id="A0A263CY93"/>
<organism evidence="2 3">
    <name type="scientific">Amycolatopsis antarctica</name>
    <dbReference type="NCBI Taxonomy" id="1854586"/>
    <lineage>
        <taxon>Bacteria</taxon>
        <taxon>Bacillati</taxon>
        <taxon>Actinomycetota</taxon>
        <taxon>Actinomycetes</taxon>
        <taxon>Pseudonocardiales</taxon>
        <taxon>Pseudonocardiaceae</taxon>
        <taxon>Amycolatopsis</taxon>
    </lineage>
</organism>
<evidence type="ECO:0000313" key="3">
    <source>
        <dbReference type="Proteomes" id="UP000242444"/>
    </source>
</evidence>
<gene>
    <name evidence="2" type="ORF">CFN78_26075</name>
</gene>
<keyword evidence="1" id="KW-0472">Membrane</keyword>
<dbReference type="EMBL" id="NKYE01000021">
    <property type="protein sequence ID" value="OZM70387.1"/>
    <property type="molecule type" value="Genomic_DNA"/>
</dbReference>
<feature type="transmembrane region" description="Helical" evidence="1">
    <location>
        <begin position="69"/>
        <end position="87"/>
    </location>
</feature>
<comment type="caution">
    <text evidence="2">The sequence shown here is derived from an EMBL/GenBank/DDBJ whole genome shotgun (WGS) entry which is preliminary data.</text>
</comment>
<keyword evidence="3" id="KW-1185">Reference proteome</keyword>
<proteinExistence type="predicted"/>
<name>A0A263CY93_9PSEU</name>
<protein>
    <submittedName>
        <fullName evidence="2">Uncharacterized protein</fullName>
    </submittedName>
</protein>
<keyword evidence="1" id="KW-1133">Transmembrane helix</keyword>
<dbReference type="InParanoid" id="A0A263CY93"/>
<feature type="transmembrane region" description="Helical" evidence="1">
    <location>
        <begin position="30"/>
        <end position="49"/>
    </location>
</feature>
<reference evidence="2 3" key="1">
    <citation type="submission" date="2017-07" db="EMBL/GenBank/DDBJ databases">
        <title>Amycolatopsis antarcticus sp. nov., isolated from the surface of an Antarcticus brown macroalga.</title>
        <authorList>
            <person name="Wang J."/>
            <person name="Leiva S."/>
            <person name="Huang J."/>
            <person name="Huang Y."/>
        </authorList>
    </citation>
    <scope>NUCLEOTIDE SEQUENCE [LARGE SCALE GENOMIC DNA]</scope>
    <source>
        <strain evidence="2 3">AU-G6</strain>
    </source>
</reference>
<evidence type="ECO:0000256" key="1">
    <source>
        <dbReference type="SAM" id="Phobius"/>
    </source>
</evidence>
<dbReference type="Proteomes" id="UP000242444">
    <property type="component" value="Unassembled WGS sequence"/>
</dbReference>
<dbReference type="RefSeq" id="WP_094865682.1">
    <property type="nucleotide sequence ID" value="NZ_NKYE01000021.1"/>
</dbReference>
<feature type="transmembrane region" description="Helical" evidence="1">
    <location>
        <begin position="99"/>
        <end position="120"/>
    </location>
</feature>
<keyword evidence="1" id="KW-0812">Transmembrane</keyword>